<gene>
    <name evidence="5" type="ORF">BINO364_LOCUS741</name>
</gene>
<dbReference type="GO" id="GO:0003677">
    <property type="term" value="F:DNA binding"/>
    <property type="evidence" value="ECO:0007669"/>
    <property type="project" value="InterPro"/>
</dbReference>
<dbReference type="SMART" id="SM00488">
    <property type="entry name" value="DEXDc2"/>
    <property type="match status" value="1"/>
</dbReference>
<dbReference type="SUPFAM" id="SSF52540">
    <property type="entry name" value="P-loop containing nucleoside triphosphate hydrolases"/>
    <property type="match status" value="1"/>
</dbReference>
<dbReference type="InterPro" id="IPR010614">
    <property type="entry name" value="RAD3-like_helicase_DEAD"/>
</dbReference>
<dbReference type="GO" id="GO:0006289">
    <property type="term" value="P:nucleotide-excision repair"/>
    <property type="evidence" value="ECO:0007669"/>
    <property type="project" value="TreeGrafter"/>
</dbReference>
<protein>
    <submittedName>
        <fullName evidence="5">Uncharacterized protein</fullName>
    </submittedName>
</protein>
<dbReference type="GO" id="GO:0003678">
    <property type="term" value="F:DNA helicase activity"/>
    <property type="evidence" value="ECO:0007669"/>
    <property type="project" value="InterPro"/>
</dbReference>
<evidence type="ECO:0000259" key="3">
    <source>
        <dbReference type="SMART" id="SM00488"/>
    </source>
</evidence>
<dbReference type="GO" id="GO:1990918">
    <property type="term" value="P:double-strand break repair involved in meiotic recombination"/>
    <property type="evidence" value="ECO:0007669"/>
    <property type="project" value="TreeGrafter"/>
</dbReference>
<dbReference type="InterPro" id="IPR006555">
    <property type="entry name" value="ATP-dep_Helicase_C"/>
</dbReference>
<dbReference type="Pfam" id="PF13307">
    <property type="entry name" value="Helicase_C_2"/>
    <property type="match status" value="1"/>
</dbReference>
<name>A0A8J9Y527_9NEOP</name>
<dbReference type="InterPro" id="IPR045028">
    <property type="entry name" value="DinG/Rad3-like"/>
</dbReference>
<dbReference type="InterPro" id="IPR014001">
    <property type="entry name" value="Helicase_ATP-bd"/>
</dbReference>
<proteinExistence type="predicted"/>
<dbReference type="PANTHER" id="PTHR11472:SF47">
    <property type="entry name" value="FANCONI ANEMIA GROUP J PROTEIN"/>
    <property type="match status" value="1"/>
</dbReference>
<sequence>MNPQCLNSDSSEPEAIIISDDDDIIPISPPPLTEIDITESEENTVLLNSETAKSQRKSHIEKIFPSQSSSGSSVPTAVNVKETTQTISTVRVVFPVKPYPSQVHVMSKVIRAIKDKENCLVESPTGTGKTLALLCASLAWQLQEKENIKKSVVEIHPELDPEKQQPSPNKTNTTFTAPLFTKQNFGGKSIYDNSIEDIGKPFLNVIQNQPGPSTATSDNDSSEDNLVRLHKKPRYDTSYVDLTSSHCPTKLEKKVVPEPTTPEKNTKTSLALQESLRNTKEIHVACRLPVIFYGARTHKQLEQVVQEYAKTMYCDQATMTILSSRENSCIRSYDSHQWSSKKEMCKSCTKSASSNNNKTCCEYYNNRKKLDHKSLPSAFDLNILRKKGEELRACPYYAARYMKANANIVFCPYNFLIDPSIRSSMQIDFKNDIIIIDEGHNIEDICRETATFSFTTADVQAALKELNYALSFRFANQDVETFIEHLIQVLNNWDQWFGNQIPLLEKKAINENVVVYDWDVRDFIQTLGYHNIGQGQYLDFKKNVTLLSDKIRNNPDTLKQVTTPTVSLLESLNNILGYIFGKYLDSYKPKLELKFKPFLFENNEWTNTPFRNKSNWEYLKLHLYCLNPAVVFSGLCAARTVVLASGTLTPVASLESELDTAFPFKVSAKHIIPDDRVWVGTLGLHEDGSELVCRSAELRRAGTRRALGRALRCVCDVTPHGVLCFLPSYTVLKALVKEWNASGILKEIERTKEIFQESNNVKDHEIVMKSPGAKNRSIVLRYSCGKTAVWYCGQAVTFGAKMDGEGDIFGANNRFLLENASNWHTWKFQVKVILKAVNAYDLVDGLLKCPENDDTKLATWKAQAVIVGRLGSTAMLHIQNCETAREIWDKLNTIYEQKSDVSLHILQQRFFEEKYIGSEDVSTFIAKIEAIVTQVRQAKVPKDVVIGDGTIIKALGYGDIDLEAYDGQQWIKTLINNVLYVPSIKVNLFSMSAALDKGYKLESTATECQFIKNNSVYAIAKRHGKMYTMLFKKPDACAMVGKVMSNLREWHTKLAHQDINQSEEYKERDRGQEKENYIAFDTQEDTEQVLELEQSQYEDIEDPETIESEKEENSIHSFHEESAILEEEIEEEQETSQQTEEVTERPRRARKKPSWFKDYEQGDENIFLSYSCDEPISYQQAMKRPDKRKWEEAINKELQTLEENNTWEEVAEVPDGENINYTKAATTSGALLLAVYRGKAAEGVDFRDRQARAVVLVGVPFPNIKDEAVRSKMEYNDNNALKMKLLSGSDWLYVQAFRALNQAVGRSVRHARDWGAVLLLDARYRRPNYTRHISEWARRRLEQKQNHNFSSLINHPSGIKAFMEIMTQKEAGEETENEN</sequence>
<feature type="compositionally biased region" description="Acidic residues" evidence="1">
    <location>
        <begin position="1123"/>
        <end position="1134"/>
    </location>
</feature>
<dbReference type="Pfam" id="PF06733">
    <property type="entry name" value="DEAD_2"/>
    <property type="match status" value="1"/>
</dbReference>
<feature type="non-terminal residue" evidence="5">
    <location>
        <position position="1379"/>
    </location>
</feature>
<dbReference type="SMART" id="SM00491">
    <property type="entry name" value="HELICc2"/>
    <property type="match status" value="1"/>
</dbReference>
<feature type="domain" description="Helicase ATP-binding" evidence="2">
    <location>
        <begin position="94"/>
        <end position="486"/>
    </location>
</feature>
<dbReference type="Pfam" id="PF14223">
    <property type="entry name" value="Retrotran_gag_2"/>
    <property type="match status" value="1"/>
</dbReference>
<evidence type="ECO:0000259" key="2">
    <source>
        <dbReference type="SMART" id="SM00487"/>
    </source>
</evidence>
<dbReference type="InterPro" id="IPR006935">
    <property type="entry name" value="Helicase/UvrB_N"/>
</dbReference>
<dbReference type="GO" id="GO:0005634">
    <property type="term" value="C:nucleus"/>
    <property type="evidence" value="ECO:0007669"/>
    <property type="project" value="TreeGrafter"/>
</dbReference>
<dbReference type="InterPro" id="IPR042493">
    <property type="entry name" value="XPD_DNA_FeS"/>
</dbReference>
<dbReference type="OrthoDB" id="19182at2759"/>
<feature type="domain" description="Helicase-like DEXD box c2 type" evidence="3">
    <location>
        <begin position="90"/>
        <end position="478"/>
    </location>
</feature>
<dbReference type="Gene3D" id="1.10.30.20">
    <property type="entry name" value="Bacterial XPD DNA helicase, FeS cluster domain"/>
    <property type="match status" value="1"/>
</dbReference>
<dbReference type="Pfam" id="PF04851">
    <property type="entry name" value="ResIII"/>
    <property type="match status" value="1"/>
</dbReference>
<feature type="domain" description="ATP-dependent helicase C-terminal" evidence="4">
    <location>
        <begin position="1178"/>
        <end position="1326"/>
    </location>
</feature>
<dbReference type="Gene3D" id="1.10.275.40">
    <property type="match status" value="1"/>
</dbReference>
<feature type="region of interest" description="Disordered" evidence="1">
    <location>
        <begin position="57"/>
        <end position="77"/>
    </location>
</feature>
<dbReference type="GO" id="GO:0016818">
    <property type="term" value="F:hydrolase activity, acting on acid anhydrides, in phosphorus-containing anhydrides"/>
    <property type="evidence" value="ECO:0007669"/>
    <property type="project" value="InterPro"/>
</dbReference>
<feature type="compositionally biased region" description="Basic and acidic residues" evidence="1">
    <location>
        <begin position="1107"/>
        <end position="1122"/>
    </location>
</feature>
<dbReference type="Proteomes" id="UP000838878">
    <property type="component" value="Chromosome 1"/>
</dbReference>
<keyword evidence="6" id="KW-1185">Reference proteome</keyword>
<dbReference type="GO" id="GO:0005524">
    <property type="term" value="F:ATP binding"/>
    <property type="evidence" value="ECO:0007669"/>
    <property type="project" value="InterPro"/>
</dbReference>
<dbReference type="InterPro" id="IPR006554">
    <property type="entry name" value="Helicase-like_DEXD_c2"/>
</dbReference>
<evidence type="ECO:0000256" key="1">
    <source>
        <dbReference type="SAM" id="MobiDB-lite"/>
    </source>
</evidence>
<dbReference type="EMBL" id="OV170221">
    <property type="protein sequence ID" value="CAH0713595.1"/>
    <property type="molecule type" value="Genomic_DNA"/>
</dbReference>
<dbReference type="InterPro" id="IPR027417">
    <property type="entry name" value="P-loop_NTPase"/>
</dbReference>
<dbReference type="PANTHER" id="PTHR11472">
    <property type="entry name" value="DNA REPAIR DEAD HELICASE RAD3/XP-D SUBFAMILY MEMBER"/>
    <property type="match status" value="1"/>
</dbReference>
<feature type="compositionally biased region" description="Acidic residues" evidence="1">
    <location>
        <begin position="1097"/>
        <end position="1106"/>
    </location>
</feature>
<evidence type="ECO:0000313" key="6">
    <source>
        <dbReference type="Proteomes" id="UP000838878"/>
    </source>
</evidence>
<organism evidence="5 6">
    <name type="scientific">Brenthis ino</name>
    <name type="common">lesser marbled fritillary</name>
    <dbReference type="NCBI Taxonomy" id="405034"/>
    <lineage>
        <taxon>Eukaryota</taxon>
        <taxon>Metazoa</taxon>
        <taxon>Ecdysozoa</taxon>
        <taxon>Arthropoda</taxon>
        <taxon>Hexapoda</taxon>
        <taxon>Insecta</taxon>
        <taxon>Pterygota</taxon>
        <taxon>Neoptera</taxon>
        <taxon>Endopterygota</taxon>
        <taxon>Lepidoptera</taxon>
        <taxon>Glossata</taxon>
        <taxon>Ditrysia</taxon>
        <taxon>Papilionoidea</taxon>
        <taxon>Nymphalidae</taxon>
        <taxon>Heliconiinae</taxon>
        <taxon>Argynnini</taxon>
        <taxon>Brenthis</taxon>
    </lineage>
</organism>
<dbReference type="SMART" id="SM00487">
    <property type="entry name" value="DEXDc"/>
    <property type="match status" value="1"/>
</dbReference>
<accession>A0A8J9Y527</accession>
<evidence type="ECO:0000259" key="4">
    <source>
        <dbReference type="SMART" id="SM00491"/>
    </source>
</evidence>
<reference evidence="5" key="1">
    <citation type="submission" date="2021-12" db="EMBL/GenBank/DDBJ databases">
        <authorList>
            <person name="Martin H S."/>
        </authorList>
    </citation>
    <scope>NUCLEOTIDE SEQUENCE</scope>
</reference>
<feature type="region of interest" description="Disordered" evidence="1">
    <location>
        <begin position="1097"/>
        <end position="1152"/>
    </location>
</feature>
<dbReference type="Gene3D" id="3.40.50.300">
    <property type="entry name" value="P-loop containing nucleotide triphosphate hydrolases"/>
    <property type="match status" value="4"/>
</dbReference>
<evidence type="ECO:0000313" key="5">
    <source>
        <dbReference type="EMBL" id="CAH0713595.1"/>
    </source>
</evidence>